<evidence type="ECO:0000256" key="5">
    <source>
        <dbReference type="ARBA" id="ARBA00023002"/>
    </source>
</evidence>
<evidence type="ECO:0000256" key="4">
    <source>
        <dbReference type="ARBA" id="ARBA00022827"/>
    </source>
</evidence>
<evidence type="ECO:0000256" key="1">
    <source>
        <dbReference type="ARBA" id="ARBA00001974"/>
    </source>
</evidence>
<comment type="cofactor">
    <cofactor evidence="1">
        <name>FAD</name>
        <dbReference type="ChEBI" id="CHEBI:57692"/>
    </cofactor>
</comment>
<dbReference type="InterPro" id="IPR036188">
    <property type="entry name" value="FAD/NAD-bd_sf"/>
</dbReference>
<keyword evidence="4" id="KW-0274">FAD</keyword>
<dbReference type="EMBL" id="MU001677">
    <property type="protein sequence ID" value="KAF2458503.1"/>
    <property type="molecule type" value="Genomic_DNA"/>
</dbReference>
<feature type="domain" description="FAD dependent oxidoreductase" evidence="6">
    <location>
        <begin position="74"/>
        <end position="343"/>
    </location>
</feature>
<evidence type="ECO:0000259" key="6">
    <source>
        <dbReference type="Pfam" id="PF01266"/>
    </source>
</evidence>
<dbReference type="Proteomes" id="UP000799766">
    <property type="component" value="Unassembled WGS sequence"/>
</dbReference>
<evidence type="ECO:0000256" key="2">
    <source>
        <dbReference type="ARBA" id="ARBA00010989"/>
    </source>
</evidence>
<dbReference type="Gene3D" id="3.50.50.60">
    <property type="entry name" value="FAD/NAD(P)-binding domain"/>
    <property type="match status" value="3"/>
</dbReference>
<dbReference type="Pfam" id="PF01266">
    <property type="entry name" value="DAO"/>
    <property type="match status" value="1"/>
</dbReference>
<dbReference type="SUPFAM" id="SSF51905">
    <property type="entry name" value="FAD/NAD(P)-binding domain"/>
    <property type="match status" value="1"/>
</dbReference>
<evidence type="ECO:0000313" key="7">
    <source>
        <dbReference type="EMBL" id="KAF2458503.1"/>
    </source>
</evidence>
<evidence type="ECO:0000313" key="8">
    <source>
        <dbReference type="Proteomes" id="UP000799766"/>
    </source>
</evidence>
<reference evidence="7" key="1">
    <citation type="journal article" date="2020" name="Stud. Mycol.">
        <title>101 Dothideomycetes genomes: a test case for predicting lifestyles and emergence of pathogens.</title>
        <authorList>
            <person name="Haridas S."/>
            <person name="Albert R."/>
            <person name="Binder M."/>
            <person name="Bloem J."/>
            <person name="Labutti K."/>
            <person name="Salamov A."/>
            <person name="Andreopoulos B."/>
            <person name="Baker S."/>
            <person name="Barry K."/>
            <person name="Bills G."/>
            <person name="Bluhm B."/>
            <person name="Cannon C."/>
            <person name="Castanera R."/>
            <person name="Culley D."/>
            <person name="Daum C."/>
            <person name="Ezra D."/>
            <person name="Gonzalez J."/>
            <person name="Henrissat B."/>
            <person name="Kuo A."/>
            <person name="Liang C."/>
            <person name="Lipzen A."/>
            <person name="Lutzoni F."/>
            <person name="Magnuson J."/>
            <person name="Mondo S."/>
            <person name="Nolan M."/>
            <person name="Ohm R."/>
            <person name="Pangilinan J."/>
            <person name="Park H.-J."/>
            <person name="Ramirez L."/>
            <person name="Alfaro M."/>
            <person name="Sun H."/>
            <person name="Tritt A."/>
            <person name="Yoshinaga Y."/>
            <person name="Zwiers L.-H."/>
            <person name="Turgeon B."/>
            <person name="Goodwin S."/>
            <person name="Spatafora J."/>
            <person name="Crous P."/>
            <person name="Grigoriev I."/>
        </authorList>
    </citation>
    <scope>NUCLEOTIDE SEQUENCE</scope>
    <source>
        <strain evidence="7">ATCC 16933</strain>
    </source>
</reference>
<accession>A0A6A6P4Y0</accession>
<dbReference type="OrthoDB" id="2219495at2759"/>
<comment type="similarity">
    <text evidence="2">Belongs to the MSOX/MTOX family.</text>
</comment>
<dbReference type="InterPro" id="IPR006076">
    <property type="entry name" value="FAD-dep_OxRdtase"/>
</dbReference>
<dbReference type="GO" id="GO:0008115">
    <property type="term" value="F:sarcosine oxidase activity"/>
    <property type="evidence" value="ECO:0007669"/>
    <property type="project" value="TreeGrafter"/>
</dbReference>
<dbReference type="AlphaFoldDB" id="A0A6A6P4Y0"/>
<dbReference type="GO" id="GO:0050660">
    <property type="term" value="F:flavin adenine dinucleotide binding"/>
    <property type="evidence" value="ECO:0007669"/>
    <property type="project" value="InterPro"/>
</dbReference>
<gene>
    <name evidence="7" type="ORF">BDY21DRAFT_410437</name>
</gene>
<dbReference type="PANTHER" id="PTHR10961:SF37">
    <property type="entry name" value="FAD DEPENDENT OXIDOREDUCTASE DOMAIN-CONTAINING PROTEIN"/>
    <property type="match status" value="1"/>
</dbReference>
<dbReference type="PANTHER" id="PTHR10961">
    <property type="entry name" value="PEROXISOMAL SARCOSINE OXIDASE"/>
    <property type="match status" value="1"/>
</dbReference>
<keyword evidence="5" id="KW-0560">Oxidoreductase</keyword>
<sequence length="380" mass="41226">MVAASASAKASYLIVGSGVFGASTAYHLITRYPDASITLNKVVRADYGDIFYMRLGLAALDAWRNDLLLSPFYHQCIPVAKAKELFGGLYANANYEGIEDAFVNRSGGLAAATSSIQAIVGAAIQSGVKFVKGNVDVLLLGKLGCEGVRLNTEEVLKAGRTIVCTGAGTPKLLVDSAPENDSIHIGDRMCVAGVATGMVKLNDEQMNKFGRAPVFVNHTGETLGETMPPIPDNLLKFCRVASFKNTIGKMSGEFSMPPDEPEYGQWKAPPTLRDEIVTVQKGIYGGYADSIPVDQYRLCWDAITPNQDFIISPHPRVSNLYMATGGLFHAWKFLPVIGEYVVSMLEGTLDDETSRRWAWDREGKGGAHAARLPKRELRDL</sequence>
<name>A0A6A6P4Y0_9PEZI</name>
<protein>
    <submittedName>
        <fullName evidence="7">Sarcosine oxidase-like protein</fullName>
    </submittedName>
</protein>
<proteinExistence type="inferred from homology"/>
<keyword evidence="3" id="KW-0285">Flavoprotein</keyword>
<evidence type="ECO:0000256" key="3">
    <source>
        <dbReference type="ARBA" id="ARBA00022630"/>
    </source>
</evidence>
<organism evidence="7 8">
    <name type="scientific">Lineolata rhizophorae</name>
    <dbReference type="NCBI Taxonomy" id="578093"/>
    <lineage>
        <taxon>Eukaryota</taxon>
        <taxon>Fungi</taxon>
        <taxon>Dikarya</taxon>
        <taxon>Ascomycota</taxon>
        <taxon>Pezizomycotina</taxon>
        <taxon>Dothideomycetes</taxon>
        <taxon>Dothideomycetes incertae sedis</taxon>
        <taxon>Lineolatales</taxon>
        <taxon>Lineolataceae</taxon>
        <taxon>Lineolata</taxon>
    </lineage>
</organism>
<dbReference type="InterPro" id="IPR045170">
    <property type="entry name" value="MTOX"/>
</dbReference>
<keyword evidence="8" id="KW-1185">Reference proteome</keyword>